<dbReference type="CDD" id="cd01948">
    <property type="entry name" value="EAL"/>
    <property type="match status" value="1"/>
</dbReference>
<dbReference type="InterPro" id="IPR001610">
    <property type="entry name" value="PAC"/>
</dbReference>
<evidence type="ECO:0000313" key="6">
    <source>
        <dbReference type="Proteomes" id="UP000663444"/>
    </source>
</evidence>
<evidence type="ECO:0000259" key="2">
    <source>
        <dbReference type="PROSITE" id="PS50113"/>
    </source>
</evidence>
<dbReference type="PROSITE" id="PS50112">
    <property type="entry name" value="PAS"/>
    <property type="match status" value="2"/>
</dbReference>
<organism evidence="5 6">
    <name type="scientific">Azospira restricta</name>
    <dbReference type="NCBI Taxonomy" id="404405"/>
    <lineage>
        <taxon>Bacteria</taxon>
        <taxon>Pseudomonadati</taxon>
        <taxon>Pseudomonadota</taxon>
        <taxon>Betaproteobacteria</taxon>
        <taxon>Rhodocyclales</taxon>
        <taxon>Rhodocyclaceae</taxon>
        <taxon>Azospira</taxon>
    </lineage>
</organism>
<dbReference type="InterPro" id="IPR000700">
    <property type="entry name" value="PAS-assoc_C"/>
</dbReference>
<dbReference type="NCBIfam" id="TIGR00254">
    <property type="entry name" value="GGDEF"/>
    <property type="match status" value="1"/>
</dbReference>
<accession>A0A974PWD3</accession>
<dbReference type="CDD" id="cd00130">
    <property type="entry name" value="PAS"/>
    <property type="match status" value="2"/>
</dbReference>
<feature type="domain" description="PAS" evidence="1">
    <location>
        <begin position="154"/>
        <end position="191"/>
    </location>
</feature>
<dbReference type="Pfam" id="PF08447">
    <property type="entry name" value="PAS_3"/>
    <property type="match status" value="1"/>
</dbReference>
<dbReference type="NCBIfam" id="TIGR00229">
    <property type="entry name" value="sensory_box"/>
    <property type="match status" value="2"/>
</dbReference>
<dbReference type="InterPro" id="IPR001633">
    <property type="entry name" value="EAL_dom"/>
</dbReference>
<dbReference type="Gene3D" id="3.30.70.270">
    <property type="match status" value="1"/>
</dbReference>
<dbReference type="Proteomes" id="UP000663444">
    <property type="component" value="Chromosome"/>
</dbReference>
<feature type="domain" description="PAS" evidence="1">
    <location>
        <begin position="24"/>
        <end position="99"/>
    </location>
</feature>
<dbReference type="PROSITE" id="PS50883">
    <property type="entry name" value="EAL"/>
    <property type="match status" value="1"/>
</dbReference>
<evidence type="ECO:0000313" key="5">
    <source>
        <dbReference type="EMBL" id="QRJ62466.1"/>
    </source>
</evidence>
<dbReference type="SMART" id="SM00086">
    <property type="entry name" value="PAC"/>
    <property type="match status" value="2"/>
</dbReference>
<dbReference type="Gene3D" id="3.20.20.450">
    <property type="entry name" value="EAL domain"/>
    <property type="match status" value="1"/>
</dbReference>
<dbReference type="RefSeq" id="WP_203385998.1">
    <property type="nucleotide sequence ID" value="NZ_CP064781.1"/>
</dbReference>
<dbReference type="InterPro" id="IPR000014">
    <property type="entry name" value="PAS"/>
</dbReference>
<feature type="domain" description="PAC" evidence="2">
    <location>
        <begin position="229"/>
        <end position="281"/>
    </location>
</feature>
<dbReference type="SUPFAM" id="SSF55073">
    <property type="entry name" value="Nucleotide cyclase"/>
    <property type="match status" value="1"/>
</dbReference>
<dbReference type="InterPro" id="IPR013655">
    <property type="entry name" value="PAS_fold_3"/>
</dbReference>
<feature type="domain" description="PAC" evidence="2">
    <location>
        <begin position="102"/>
        <end position="153"/>
    </location>
</feature>
<dbReference type="PROSITE" id="PS50113">
    <property type="entry name" value="PAC"/>
    <property type="match status" value="2"/>
</dbReference>
<dbReference type="GO" id="GO:0003824">
    <property type="term" value="F:catalytic activity"/>
    <property type="evidence" value="ECO:0007669"/>
    <property type="project" value="UniProtKB-ARBA"/>
</dbReference>
<sequence length="713" mass="78369">MGALEQLIRIARPIPPSGWREIDSDRVLRSLVKNLDGMVFRCALDAEWTVHFVSQGCLALTGYRPEEIVGNRITSCERLTHEDDRAAVRAAIMAAVADGTRYAIEYRIRTRDGVVKWVRERGSGVIDERGERVLEGFIEDVTDQVASQHRLVEAELRFRSIFENSVIGMFQTTADGRYLAANRALAELYGYADPAALISCLRDIAATLYVDPGRRAAFARLIQANGRVIDFESEVFRADGSRIWIAENAHAVHGPDGELLYYEGTVEDITERRNYQARLEHQATHDPLTGLPNRNLLDDRLRQAVALARRSGGRVLLAFVDLDNFKFVNDSLGHAAGDVLLVESARRLRDCLRGGDTVARYGGDEFVLILSDHDKLDSALHALERVKQAIAQPLTVSGQELRIDCSIGVSVYPEDGAELQTLLRHADIAMHHAKQLGKGQFQFYTDVLNTAAHERLALESALRGAIDRGELSVVYQPKVDRDSRPTGFEALVRWASPDFGTVSPARFIPLAEETGTIVPITDFVLRTACREAARWPDAGLSVAVNLSARMFREPQLAARIGAILAEAGLPATRLELEITESALMGDIEQTAETLAAIKALGISIAIDDFGTGYSSLAYLNRLPVDVLKIDRSFVTGCDRGGEDMAIPCAIISLGHSLRMRIVAEGIEVPGQMAMLSAQGCEEFQGYMIARPLSAEAALAFLHGEHRISAEDCV</sequence>
<dbReference type="InterPro" id="IPR000160">
    <property type="entry name" value="GGDEF_dom"/>
</dbReference>
<dbReference type="InterPro" id="IPR029787">
    <property type="entry name" value="Nucleotide_cyclase"/>
</dbReference>
<dbReference type="Pfam" id="PF00563">
    <property type="entry name" value="EAL"/>
    <property type="match status" value="1"/>
</dbReference>
<dbReference type="KEGG" id="ares:IWH25_11800"/>
<dbReference type="CDD" id="cd01949">
    <property type="entry name" value="GGDEF"/>
    <property type="match status" value="1"/>
</dbReference>
<dbReference type="SUPFAM" id="SSF141868">
    <property type="entry name" value="EAL domain-like"/>
    <property type="match status" value="1"/>
</dbReference>
<evidence type="ECO:0000259" key="3">
    <source>
        <dbReference type="PROSITE" id="PS50883"/>
    </source>
</evidence>
<dbReference type="InterPro" id="IPR043128">
    <property type="entry name" value="Rev_trsase/Diguanyl_cyclase"/>
</dbReference>
<dbReference type="SMART" id="SM00052">
    <property type="entry name" value="EAL"/>
    <property type="match status" value="1"/>
</dbReference>
<proteinExistence type="predicted"/>
<dbReference type="PANTHER" id="PTHR44757">
    <property type="entry name" value="DIGUANYLATE CYCLASE DGCP"/>
    <property type="match status" value="1"/>
</dbReference>
<dbReference type="Gene3D" id="3.30.450.20">
    <property type="entry name" value="PAS domain"/>
    <property type="match status" value="2"/>
</dbReference>
<evidence type="ECO:0000259" key="4">
    <source>
        <dbReference type="PROSITE" id="PS50887"/>
    </source>
</evidence>
<protein>
    <submittedName>
        <fullName evidence="5">EAL domain-containing protein</fullName>
    </submittedName>
</protein>
<dbReference type="Pfam" id="PF00990">
    <property type="entry name" value="GGDEF"/>
    <property type="match status" value="1"/>
</dbReference>
<dbReference type="InterPro" id="IPR035919">
    <property type="entry name" value="EAL_sf"/>
</dbReference>
<feature type="domain" description="EAL" evidence="3">
    <location>
        <begin position="455"/>
        <end position="705"/>
    </location>
</feature>
<feature type="domain" description="GGDEF" evidence="4">
    <location>
        <begin position="313"/>
        <end position="446"/>
    </location>
</feature>
<dbReference type="AlphaFoldDB" id="A0A974PWD3"/>
<dbReference type="PROSITE" id="PS50887">
    <property type="entry name" value="GGDEF"/>
    <property type="match status" value="1"/>
</dbReference>
<evidence type="ECO:0000259" key="1">
    <source>
        <dbReference type="PROSITE" id="PS50112"/>
    </source>
</evidence>
<name>A0A974PWD3_9RHOO</name>
<dbReference type="EMBL" id="CP064781">
    <property type="protein sequence ID" value="QRJ62466.1"/>
    <property type="molecule type" value="Genomic_DNA"/>
</dbReference>
<dbReference type="InterPro" id="IPR052155">
    <property type="entry name" value="Biofilm_reg_signaling"/>
</dbReference>
<dbReference type="Pfam" id="PF08448">
    <property type="entry name" value="PAS_4"/>
    <property type="match status" value="1"/>
</dbReference>
<dbReference type="FunFam" id="3.30.70.270:FF:000001">
    <property type="entry name" value="Diguanylate cyclase domain protein"/>
    <property type="match status" value="1"/>
</dbReference>
<keyword evidence="6" id="KW-1185">Reference proteome</keyword>
<dbReference type="SMART" id="SM00267">
    <property type="entry name" value="GGDEF"/>
    <property type="match status" value="1"/>
</dbReference>
<dbReference type="PANTHER" id="PTHR44757:SF2">
    <property type="entry name" value="BIOFILM ARCHITECTURE MAINTENANCE PROTEIN MBAA"/>
    <property type="match status" value="1"/>
</dbReference>
<dbReference type="InterPro" id="IPR013656">
    <property type="entry name" value="PAS_4"/>
</dbReference>
<dbReference type="SMART" id="SM00091">
    <property type="entry name" value="PAS"/>
    <property type="match status" value="2"/>
</dbReference>
<dbReference type="InterPro" id="IPR035965">
    <property type="entry name" value="PAS-like_dom_sf"/>
</dbReference>
<gene>
    <name evidence="5" type="ORF">IWH25_11800</name>
</gene>
<reference evidence="5" key="1">
    <citation type="submission" date="2020-11" db="EMBL/GenBank/DDBJ databases">
        <title>Azospira restricta DSM 18626 genome sequence.</title>
        <authorList>
            <person name="Moe W.M."/>
        </authorList>
    </citation>
    <scope>NUCLEOTIDE SEQUENCE</scope>
    <source>
        <strain evidence="5">DSM 18626</strain>
    </source>
</reference>
<dbReference type="SUPFAM" id="SSF55785">
    <property type="entry name" value="PYP-like sensor domain (PAS domain)"/>
    <property type="match status" value="2"/>
</dbReference>